<accession>A0A521G3V4</accession>
<dbReference type="SMART" id="SM00387">
    <property type="entry name" value="HATPase_c"/>
    <property type="match status" value="1"/>
</dbReference>
<dbReference type="PANTHER" id="PTHR43395">
    <property type="entry name" value="SENSOR HISTIDINE KINASE CHEA"/>
    <property type="match status" value="1"/>
</dbReference>
<dbReference type="PROSITE" id="PS50110">
    <property type="entry name" value="RESPONSE_REGULATORY"/>
    <property type="match status" value="1"/>
</dbReference>
<dbReference type="InterPro" id="IPR036890">
    <property type="entry name" value="HATPase_C_sf"/>
</dbReference>
<protein>
    <recommendedName>
        <fullName evidence="2">histidine kinase</fullName>
        <ecNumber evidence="2">2.7.13.3</ecNumber>
    </recommendedName>
</protein>
<dbReference type="PROSITE" id="PS50109">
    <property type="entry name" value="HIS_KIN"/>
    <property type="match status" value="1"/>
</dbReference>
<evidence type="ECO:0000259" key="12">
    <source>
        <dbReference type="PROSITE" id="PS50894"/>
    </source>
</evidence>
<dbReference type="PROSITE" id="PS50894">
    <property type="entry name" value="HPT"/>
    <property type="match status" value="4"/>
</dbReference>
<dbReference type="InterPro" id="IPR004105">
    <property type="entry name" value="CheA-like_dim"/>
</dbReference>
<keyword evidence="4" id="KW-0808">Transferase</keyword>
<dbReference type="SMART" id="SM00260">
    <property type="entry name" value="CheW"/>
    <property type="match status" value="1"/>
</dbReference>
<dbReference type="GO" id="GO:0005737">
    <property type="term" value="C:cytoplasm"/>
    <property type="evidence" value="ECO:0007669"/>
    <property type="project" value="InterPro"/>
</dbReference>
<dbReference type="SUPFAM" id="SSF52172">
    <property type="entry name" value="CheY-like"/>
    <property type="match status" value="1"/>
</dbReference>
<organism evidence="13 14">
    <name type="scientific">Candidatus Electronema aureum</name>
    <dbReference type="NCBI Taxonomy" id="2005002"/>
    <lineage>
        <taxon>Bacteria</taxon>
        <taxon>Pseudomonadati</taxon>
        <taxon>Thermodesulfobacteriota</taxon>
        <taxon>Desulfobulbia</taxon>
        <taxon>Desulfobulbales</taxon>
        <taxon>Desulfobulbaceae</taxon>
        <taxon>Candidatus Electronema</taxon>
    </lineage>
</organism>
<gene>
    <name evidence="13" type="ORF">CDV28_10435</name>
</gene>
<dbReference type="PRINTS" id="PR00344">
    <property type="entry name" value="BCTRLSENSOR"/>
</dbReference>
<evidence type="ECO:0000256" key="5">
    <source>
        <dbReference type="ARBA" id="ARBA00022777"/>
    </source>
</evidence>
<evidence type="ECO:0000256" key="3">
    <source>
        <dbReference type="ARBA" id="ARBA00022553"/>
    </source>
</evidence>
<dbReference type="InterPro" id="IPR002545">
    <property type="entry name" value="CheW-lke_dom"/>
</dbReference>
<dbReference type="SMART" id="SM00448">
    <property type="entry name" value="REC"/>
    <property type="match status" value="1"/>
</dbReference>
<dbReference type="SMART" id="SM01231">
    <property type="entry name" value="H-kinase_dim"/>
    <property type="match status" value="1"/>
</dbReference>
<feature type="compositionally biased region" description="Pro residues" evidence="8">
    <location>
        <begin position="940"/>
        <end position="950"/>
    </location>
</feature>
<dbReference type="InterPro" id="IPR004358">
    <property type="entry name" value="Sig_transdc_His_kin-like_C"/>
</dbReference>
<dbReference type="InterPro" id="IPR036641">
    <property type="entry name" value="HPT_dom_sf"/>
</dbReference>
<feature type="domain" description="HPt" evidence="12">
    <location>
        <begin position="765"/>
        <end position="888"/>
    </location>
</feature>
<dbReference type="EC" id="2.7.13.3" evidence="2"/>
<dbReference type="InterPro" id="IPR051315">
    <property type="entry name" value="Bact_Chemotaxis_CheA"/>
</dbReference>
<feature type="region of interest" description="Disordered" evidence="8">
    <location>
        <begin position="935"/>
        <end position="955"/>
    </location>
</feature>
<dbReference type="PANTHER" id="PTHR43395:SF8">
    <property type="entry name" value="HISTIDINE KINASE"/>
    <property type="match status" value="1"/>
</dbReference>
<feature type="modified residue" description="Phosphohistidine" evidence="6">
    <location>
        <position position="49"/>
    </location>
</feature>
<evidence type="ECO:0000256" key="4">
    <source>
        <dbReference type="ARBA" id="ARBA00022679"/>
    </source>
</evidence>
<proteinExistence type="predicted"/>
<dbReference type="InterPro" id="IPR001789">
    <property type="entry name" value="Sig_transdc_resp-reg_receiver"/>
</dbReference>
<dbReference type="CDD" id="cd00088">
    <property type="entry name" value="HPT"/>
    <property type="match status" value="4"/>
</dbReference>
<feature type="domain" description="Response regulatory" evidence="10">
    <location>
        <begin position="1439"/>
        <end position="1555"/>
    </location>
</feature>
<evidence type="ECO:0000256" key="6">
    <source>
        <dbReference type="PROSITE-ProRule" id="PRU00110"/>
    </source>
</evidence>
<feature type="domain" description="CheW-like" evidence="11">
    <location>
        <begin position="1281"/>
        <end position="1415"/>
    </location>
</feature>
<feature type="compositionally biased region" description="Basic and acidic residues" evidence="8">
    <location>
        <begin position="130"/>
        <end position="145"/>
    </location>
</feature>
<evidence type="ECO:0000259" key="10">
    <source>
        <dbReference type="PROSITE" id="PS50110"/>
    </source>
</evidence>
<keyword evidence="14" id="KW-1185">Reference proteome</keyword>
<evidence type="ECO:0000259" key="11">
    <source>
        <dbReference type="PROSITE" id="PS50851"/>
    </source>
</evidence>
<dbReference type="Pfam" id="PF02895">
    <property type="entry name" value="H-kinase_dim"/>
    <property type="match status" value="1"/>
</dbReference>
<evidence type="ECO:0000256" key="8">
    <source>
        <dbReference type="SAM" id="MobiDB-lite"/>
    </source>
</evidence>
<dbReference type="PROSITE" id="PS50851">
    <property type="entry name" value="CHEW"/>
    <property type="match status" value="1"/>
</dbReference>
<dbReference type="InterPro" id="IPR005467">
    <property type="entry name" value="His_kinase_dom"/>
</dbReference>
<evidence type="ECO:0000259" key="9">
    <source>
        <dbReference type="PROSITE" id="PS50109"/>
    </source>
</evidence>
<keyword evidence="3 7" id="KW-0597">Phosphoprotein</keyword>
<feature type="modified residue" description="4-aspartylphosphate" evidence="7">
    <location>
        <position position="1488"/>
    </location>
</feature>
<comment type="caution">
    <text evidence="13">The sequence shown here is derived from an EMBL/GenBank/DDBJ whole genome shotgun (WGS) entry which is preliminary data.</text>
</comment>
<dbReference type="Gene3D" id="3.40.50.2300">
    <property type="match status" value="1"/>
</dbReference>
<dbReference type="Pfam" id="PF01584">
    <property type="entry name" value="CheW"/>
    <property type="match status" value="1"/>
</dbReference>
<dbReference type="SMART" id="SM00073">
    <property type="entry name" value="HPT"/>
    <property type="match status" value="4"/>
</dbReference>
<name>A0A521G3V4_9BACT</name>
<dbReference type="GO" id="GO:0006935">
    <property type="term" value="P:chemotaxis"/>
    <property type="evidence" value="ECO:0007669"/>
    <property type="project" value="InterPro"/>
</dbReference>
<dbReference type="Gene3D" id="3.30.565.10">
    <property type="entry name" value="Histidine kinase-like ATPase, C-terminal domain"/>
    <property type="match status" value="1"/>
</dbReference>
<evidence type="ECO:0000313" key="13">
    <source>
        <dbReference type="EMBL" id="TAA75694.1"/>
    </source>
</evidence>
<feature type="region of interest" description="Disordered" evidence="8">
    <location>
        <begin position="130"/>
        <end position="149"/>
    </location>
</feature>
<feature type="domain" description="Histidine kinase" evidence="9">
    <location>
        <begin position="1148"/>
        <end position="1279"/>
    </location>
</feature>
<evidence type="ECO:0000256" key="2">
    <source>
        <dbReference type="ARBA" id="ARBA00012438"/>
    </source>
</evidence>
<dbReference type="GO" id="GO:0000155">
    <property type="term" value="F:phosphorelay sensor kinase activity"/>
    <property type="evidence" value="ECO:0007669"/>
    <property type="project" value="InterPro"/>
</dbReference>
<dbReference type="SUPFAM" id="SSF50341">
    <property type="entry name" value="CheW-like"/>
    <property type="match status" value="1"/>
</dbReference>
<dbReference type="InterPro" id="IPR011006">
    <property type="entry name" value="CheY-like_superfamily"/>
</dbReference>
<feature type="domain" description="HPt" evidence="12">
    <location>
        <begin position="2"/>
        <end position="106"/>
    </location>
</feature>
<dbReference type="Gene3D" id="1.20.120.160">
    <property type="entry name" value="HPT domain"/>
    <property type="match status" value="4"/>
</dbReference>
<dbReference type="InterPro" id="IPR008207">
    <property type="entry name" value="Sig_transdc_His_kin_Hpt_dom"/>
</dbReference>
<evidence type="ECO:0000256" key="1">
    <source>
        <dbReference type="ARBA" id="ARBA00000085"/>
    </source>
</evidence>
<feature type="modified residue" description="Phosphohistidine" evidence="6">
    <location>
        <position position="820"/>
    </location>
</feature>
<sequence length="1565" mass="171053">MDDTSANEIAAEFLSEVEGYLPLMRGCLQTLRKDRDNSEAAAELHRMVHTIKGAAAMVGFDDLSQTGGLLEQVMDKVLESALIMDDELISLFSDTIQRIDAFCTLRSVEKQGGSTLLHQETLAAFQAKHRDLPPERDDAPAEKEPPVGADEDSIAGILEQLLSVNEGEVEEVFLLNENLEEHEGTTSVPVAYAIDPELMACFNEEATEHLDNIDQQLKQLTASVIDKTPLSDDLRASLHSLRRSVHTLKGAAAVIGIEPVAAWGREFEDFLDWLHDEAPVLHPQALAAVHDGRDVLAVLAEDATCVFAEEQRAAAEQFRVIREESGTELEPAAEVEPEAAPPETVDQAFASEVEDFFAEKTDVSSSAVLFDELFSDDASAEDSGLFQTVEEEAAAPPADSAEPKISLPADELFAEEQANSSATNLFDELFSPPDSTSEESNRTGLFPNFDGDAISVVFSPATTEKQEVQSPALRFREIMAAQTEQLPVADVCAAEEREADFFAEEPNDETEASLFDELPDAKDLFAAAPESAEEEDEAIDPELLECFSEETAEHLENIDQQLKELAAGVDGETRLSEPLRENLHSLRRSVHTLKGAAAVIGIKPVAAWGHEFEDFLDWLHDESPVLHPSDVAAMQEGADILARIADQPTISLEQDKQVAVTRFREIMATPVVASAFAAQPETADLPSAATVDVFFAEEEPCETGATEQFELFPTADSAEEQLFAVEPQLDDVSAGDEEFFPAAEDNNDSLFASASVTEPVAEDTIQAIDPELMQCFNEEAAEHLENIDQQLKELAAGVDDETALSEPLRENLHSLRRSVHTLKGAAAVIGIEPVAAWGHEFEDFLDWLHDESPVLHSEDVAAMQEGADLLVRITENPAVPVTEKKEAVVERFRKIIASEKTQPQVAAAEPVTVIDAEEPAPAPLPAVSAEPIASVTEPTPAAPPPPPPPVQEQHTGVRRINTLRVDISRIDQVVGLSGDMVINLSSFEASMSAMSGTLNELGMILQRLKSINHSLETGYELATIPYLRGMSDTDSGSLTEDFDPLEMDRYSELNILIRSLSEAVSDLDSIMAQSALENIAWERTVERQARVLKDIQNKMIGLRMTPLSVLSARMQRTLREAERSTGHPAQLIIDGESIMMDTRVWDTMADALMHILRNSVAHGGSSERQLTVRIKAERRGGQFSLRIKDDGKGLNYEAIRIKGMTLYPHERIDSMSDEKLATLIFRHGFSSAGSISSIAGRGVGMDVVRDSVELLNGSIEIFSPRGKGLELLIRLPVAVAQLHAVLVRLAGQTYAVPMHDISSAARVRPEDIVANECEVDGKKLPLLNPAAIPGFQVGVSGEALPESELAVLAVHVGSRRAALLCEQIIGQRDIVFKDLGSHLSNVACIAGVTIMGDGSLIPILQIDDLLKKWAQLTAPSAETEFVTEVQPQTEERPIQVLVVDDSISVRKVVSNFLLQHGWQPTIARNGIEALERIREEKPDLVLLDVEMPRMNGFEVLQALQSQPEFQDIPVVMLTSRSADKYREKASQLGARGFMTKPFKEDEAVELIRSMISGRIAVEMNE</sequence>
<dbReference type="SUPFAM" id="SSF47226">
    <property type="entry name" value="Histidine-containing phosphotransfer domain, HPT domain"/>
    <property type="match status" value="4"/>
</dbReference>
<dbReference type="InterPro" id="IPR003594">
    <property type="entry name" value="HATPase_dom"/>
</dbReference>
<feature type="domain" description="HPt" evidence="12">
    <location>
        <begin position="191"/>
        <end position="313"/>
    </location>
</feature>
<dbReference type="SUPFAM" id="SSF55874">
    <property type="entry name" value="ATPase domain of HSP90 chaperone/DNA topoisomerase II/histidine kinase"/>
    <property type="match status" value="1"/>
</dbReference>
<dbReference type="Pfam" id="PF02518">
    <property type="entry name" value="HATPase_c"/>
    <property type="match status" value="1"/>
</dbReference>
<feature type="domain" description="HPt" evidence="12">
    <location>
        <begin position="536"/>
        <end position="658"/>
    </location>
</feature>
<dbReference type="Gene3D" id="2.30.30.40">
    <property type="entry name" value="SH3 Domains"/>
    <property type="match status" value="1"/>
</dbReference>
<evidence type="ECO:0000313" key="14">
    <source>
        <dbReference type="Proteomes" id="UP000316238"/>
    </source>
</evidence>
<comment type="catalytic activity">
    <reaction evidence="1">
        <text>ATP + protein L-histidine = ADP + protein N-phospho-L-histidine.</text>
        <dbReference type="EC" id="2.7.13.3"/>
    </reaction>
</comment>
<reference evidence="13" key="1">
    <citation type="submission" date="2017-07" db="EMBL/GenBank/DDBJ databases">
        <title>The cable genome - Insights into the physiology and evolution of filamentous bacteria capable of sulfide oxidation via long distance electron transfer.</title>
        <authorList>
            <person name="Thorup C."/>
            <person name="Bjerg J.T."/>
            <person name="Schreiber L."/>
            <person name="Nielsen L.P."/>
            <person name="Kjeldsen K.U."/>
            <person name="Boesen T."/>
            <person name="Boggild A."/>
            <person name="Meysman F."/>
            <person name="Geelhoed J."/>
            <person name="Schramm A."/>
        </authorList>
    </citation>
    <scope>NUCLEOTIDE SEQUENCE [LARGE SCALE GENOMIC DNA]</scope>
    <source>
        <strain evidence="13">GS</strain>
    </source>
</reference>
<evidence type="ECO:0000256" key="7">
    <source>
        <dbReference type="PROSITE-ProRule" id="PRU00169"/>
    </source>
</evidence>
<feature type="modified residue" description="Phosphohistidine" evidence="6">
    <location>
        <position position="591"/>
    </location>
</feature>
<keyword evidence="5 13" id="KW-0418">Kinase</keyword>
<dbReference type="InterPro" id="IPR036061">
    <property type="entry name" value="CheW-like_dom_sf"/>
</dbReference>
<dbReference type="Pfam" id="PF00072">
    <property type="entry name" value="Response_reg"/>
    <property type="match status" value="1"/>
</dbReference>
<dbReference type="Proteomes" id="UP000316238">
    <property type="component" value="Unassembled WGS sequence"/>
</dbReference>
<dbReference type="FunFam" id="3.30.565.10:FF:000016">
    <property type="entry name" value="Chemotaxis protein CheA, putative"/>
    <property type="match status" value="1"/>
</dbReference>
<dbReference type="Pfam" id="PF01627">
    <property type="entry name" value="Hpt"/>
    <property type="match status" value="4"/>
</dbReference>
<feature type="modified residue" description="Phosphohistidine" evidence="6">
    <location>
        <position position="246"/>
    </location>
</feature>
<dbReference type="EMBL" id="NQJD01000004">
    <property type="protein sequence ID" value="TAA75694.1"/>
    <property type="molecule type" value="Genomic_DNA"/>
</dbReference>